<dbReference type="InterPro" id="IPR057259">
    <property type="entry name" value="Ribosomal_L19e"/>
</dbReference>
<dbReference type="EMBL" id="AGNL01044142">
    <property type="protein sequence ID" value="EJK50163.1"/>
    <property type="molecule type" value="Genomic_DNA"/>
</dbReference>
<name>K0R9D2_THAOC</name>
<dbReference type="GO" id="GO:0003723">
    <property type="term" value="F:RNA binding"/>
    <property type="evidence" value="ECO:0007669"/>
    <property type="project" value="InterPro"/>
</dbReference>
<dbReference type="InterPro" id="IPR015972">
    <property type="entry name" value="Ribosomal_eL19_dom1"/>
</dbReference>
<comment type="caution">
    <text evidence="7">The sequence shown here is derived from an EMBL/GenBank/DDBJ whole genome shotgun (WGS) entry which is preliminary data.</text>
</comment>
<proteinExistence type="inferred from homology"/>
<dbReference type="FunFam" id="1.10.1200.240:FF:000001">
    <property type="entry name" value="Ribosomal protein L19"/>
    <property type="match status" value="1"/>
</dbReference>
<dbReference type="InterPro" id="IPR033935">
    <property type="entry name" value="Ribosomal_eL19_euk"/>
</dbReference>
<accession>K0R9D2</accession>
<keyword evidence="8" id="KW-1185">Reference proteome</keyword>
<dbReference type="GO" id="GO:0003735">
    <property type="term" value="F:structural constituent of ribosome"/>
    <property type="evidence" value="ECO:0007669"/>
    <property type="project" value="InterPro"/>
</dbReference>
<dbReference type="PROSITE" id="PS00526">
    <property type="entry name" value="RIBOSOMAL_L19E"/>
    <property type="match status" value="1"/>
</dbReference>
<evidence type="ECO:0000256" key="3">
    <source>
        <dbReference type="ARBA" id="ARBA00023274"/>
    </source>
</evidence>
<dbReference type="GO" id="GO:0006412">
    <property type="term" value="P:translation"/>
    <property type="evidence" value="ECO:0007669"/>
    <property type="project" value="InterPro"/>
</dbReference>
<evidence type="ECO:0000256" key="4">
    <source>
        <dbReference type="RuleBase" id="RU000574"/>
    </source>
</evidence>
<feature type="compositionally biased region" description="Basic residues" evidence="5">
    <location>
        <begin position="221"/>
        <end position="233"/>
    </location>
</feature>
<dbReference type="SMART" id="SM01416">
    <property type="entry name" value="Ribosomal_L19e"/>
    <property type="match status" value="1"/>
</dbReference>
<dbReference type="Pfam" id="PF01280">
    <property type="entry name" value="Ribosomal_L19e"/>
    <property type="match status" value="1"/>
</dbReference>
<dbReference type="GO" id="GO:0022625">
    <property type="term" value="C:cytosolic large ribosomal subunit"/>
    <property type="evidence" value="ECO:0007669"/>
    <property type="project" value="InterPro"/>
</dbReference>
<evidence type="ECO:0000259" key="6">
    <source>
        <dbReference type="SMART" id="SM01416"/>
    </source>
</evidence>
<dbReference type="Pfam" id="PF25476">
    <property type="entry name" value="Ribosomal_L19e_C"/>
    <property type="match status" value="1"/>
</dbReference>
<dbReference type="InterPro" id="IPR057260">
    <property type="entry name" value="Ribosomal_L19e_C"/>
</dbReference>
<keyword evidence="2 4" id="KW-0689">Ribosomal protein</keyword>
<dbReference type="FunFam" id="1.10.1650.10:FF:000001">
    <property type="entry name" value="Ribosomal protein L19"/>
    <property type="match status" value="1"/>
</dbReference>
<dbReference type="OrthoDB" id="5407653at2759"/>
<evidence type="ECO:0000256" key="2">
    <source>
        <dbReference type="ARBA" id="ARBA00022980"/>
    </source>
</evidence>
<dbReference type="eggNOG" id="KOG1696">
    <property type="taxonomic scope" value="Eukaryota"/>
</dbReference>
<evidence type="ECO:0000256" key="1">
    <source>
        <dbReference type="ARBA" id="ARBA00011082"/>
    </source>
</evidence>
<dbReference type="CDD" id="cd01417">
    <property type="entry name" value="Ribosomal_L19e_E"/>
    <property type="match status" value="1"/>
</dbReference>
<dbReference type="PANTHER" id="PTHR10722">
    <property type="entry name" value="60S RIBOSOMAL PROTEIN L19"/>
    <property type="match status" value="1"/>
</dbReference>
<organism evidence="7 8">
    <name type="scientific">Thalassiosira oceanica</name>
    <name type="common">Marine diatom</name>
    <dbReference type="NCBI Taxonomy" id="159749"/>
    <lineage>
        <taxon>Eukaryota</taxon>
        <taxon>Sar</taxon>
        <taxon>Stramenopiles</taxon>
        <taxon>Ochrophyta</taxon>
        <taxon>Bacillariophyta</taxon>
        <taxon>Coscinodiscophyceae</taxon>
        <taxon>Thalassiosirophycidae</taxon>
        <taxon>Thalassiosirales</taxon>
        <taxon>Thalassiosiraceae</taxon>
        <taxon>Thalassiosira</taxon>
    </lineage>
</organism>
<dbReference type="Gene3D" id="1.10.1200.240">
    <property type="match status" value="1"/>
</dbReference>
<feature type="region of interest" description="Disordered" evidence="5">
    <location>
        <begin position="212"/>
        <end position="240"/>
    </location>
</feature>
<dbReference type="InterPro" id="IPR023638">
    <property type="entry name" value="Ribosomal_eL19_CS"/>
</dbReference>
<reference evidence="7 8" key="1">
    <citation type="journal article" date="2012" name="Genome Biol.">
        <title>Genome and low-iron response of an oceanic diatom adapted to chronic iron limitation.</title>
        <authorList>
            <person name="Lommer M."/>
            <person name="Specht M."/>
            <person name="Roy A.S."/>
            <person name="Kraemer L."/>
            <person name="Andreson R."/>
            <person name="Gutowska M.A."/>
            <person name="Wolf J."/>
            <person name="Bergner S.V."/>
            <person name="Schilhabel M.B."/>
            <person name="Klostermeier U.C."/>
            <person name="Beiko R.G."/>
            <person name="Rosenstiel P."/>
            <person name="Hippler M."/>
            <person name="Laroche J."/>
        </authorList>
    </citation>
    <scope>NUCLEOTIDE SEQUENCE [LARGE SCALE GENOMIC DNA]</scope>
    <source>
        <strain evidence="7 8">CCMP1005</strain>
    </source>
</reference>
<dbReference type="Gene3D" id="1.10.1650.10">
    <property type="match status" value="1"/>
</dbReference>
<keyword evidence="3 4" id="KW-0687">Ribonucleoprotein</keyword>
<evidence type="ECO:0000313" key="7">
    <source>
        <dbReference type="EMBL" id="EJK50163.1"/>
    </source>
</evidence>
<dbReference type="AlphaFoldDB" id="K0R9D2"/>
<feature type="domain" description="Large ribosomal subunit protein eL19" evidence="6">
    <location>
        <begin position="60"/>
        <end position="203"/>
    </location>
</feature>
<sequence>MFEIESNRCGAEFFRTVYRSLTGWEGASGRECVCSDPSRFDSEPSTAYGGRQRTSFDTVSLKLQKRLAASVLKCGKRKIWLDPNEINEISLANSRRNIARLEKDGLIMKKPTVVHSRNRVRVRNEAKRKGRHTGIGKRRGTANARLPFKVLWMRRTRVLRRLLKKMRDAKKIDKHIYHTLYLHAKGNQFKNKRVLLETIHTMKAEVAKAKALADQAEAKKSRARARVAKRAKRNEKSSEQ</sequence>
<evidence type="ECO:0000256" key="5">
    <source>
        <dbReference type="SAM" id="MobiDB-lite"/>
    </source>
</evidence>
<dbReference type="OMA" id="NRVWIDP"/>
<dbReference type="InterPro" id="IPR035970">
    <property type="entry name" value="60S_ribosomal_eL19_sf"/>
</dbReference>
<comment type="similarity">
    <text evidence="1 4">Belongs to the eukaryotic ribosomal protein eL19 family.</text>
</comment>
<dbReference type="NCBIfam" id="NF006343">
    <property type="entry name" value="PRK08570.1"/>
    <property type="match status" value="1"/>
</dbReference>
<evidence type="ECO:0000313" key="8">
    <source>
        <dbReference type="Proteomes" id="UP000266841"/>
    </source>
</evidence>
<gene>
    <name evidence="7" type="ORF">THAOC_30895</name>
</gene>
<protein>
    <recommendedName>
        <fullName evidence="4">Ribosomal protein L19</fullName>
    </recommendedName>
</protein>
<dbReference type="Proteomes" id="UP000266841">
    <property type="component" value="Unassembled WGS sequence"/>
</dbReference>
<dbReference type="InterPro" id="IPR000196">
    <property type="entry name" value="Ribosomal_eL19_dom"/>
</dbReference>
<dbReference type="SUPFAM" id="SSF48140">
    <property type="entry name" value="Ribosomal protein L19 (L19e)"/>
    <property type="match status" value="1"/>
</dbReference>
<dbReference type="InterPro" id="IPR039547">
    <property type="entry name" value="Ribosomal_eL19"/>
</dbReference>